<comment type="similarity">
    <text evidence="16">Belongs to the MurB family.</text>
</comment>
<dbReference type="InterPro" id="IPR016167">
    <property type="entry name" value="FAD-bd_PCMH_sub1"/>
</dbReference>
<dbReference type="UniPathway" id="UPA00219"/>
<evidence type="ECO:0000256" key="10">
    <source>
        <dbReference type="ARBA" id="ARBA00022960"/>
    </source>
</evidence>
<evidence type="ECO:0000256" key="15">
    <source>
        <dbReference type="ARBA" id="ARBA00048914"/>
    </source>
</evidence>
<dbReference type="EC" id="1.3.1.98" evidence="16"/>
<reference evidence="18 19" key="1">
    <citation type="journal article" date="2015" name="Nature">
        <title>rRNA introns, odd ribosomes, and small enigmatic genomes across a large radiation of phyla.</title>
        <authorList>
            <person name="Brown C.T."/>
            <person name="Hug L.A."/>
            <person name="Thomas B.C."/>
            <person name="Sharon I."/>
            <person name="Castelle C.J."/>
            <person name="Singh A."/>
            <person name="Wilkins M.J."/>
            <person name="Williams K.H."/>
            <person name="Banfield J.F."/>
        </authorList>
    </citation>
    <scope>NUCLEOTIDE SEQUENCE [LARGE SCALE GENOMIC DNA]</scope>
</reference>
<keyword evidence="14 16" id="KW-0961">Cell wall biogenesis/degradation</keyword>
<comment type="function">
    <text evidence="2 16">Cell wall formation.</text>
</comment>
<feature type="active site" evidence="16">
    <location>
        <position position="310"/>
    </location>
</feature>
<dbReference type="Pfam" id="PF01565">
    <property type="entry name" value="FAD_binding_4"/>
    <property type="match status" value="1"/>
</dbReference>
<dbReference type="GO" id="GO:0008360">
    <property type="term" value="P:regulation of cell shape"/>
    <property type="evidence" value="ECO:0007669"/>
    <property type="project" value="UniProtKB-KW"/>
</dbReference>
<evidence type="ECO:0000313" key="19">
    <source>
        <dbReference type="Proteomes" id="UP000034344"/>
    </source>
</evidence>
<dbReference type="InterPro" id="IPR016166">
    <property type="entry name" value="FAD-bd_PCMH"/>
</dbReference>
<evidence type="ECO:0000256" key="7">
    <source>
        <dbReference type="ARBA" id="ARBA00022630"/>
    </source>
</evidence>
<dbReference type="SUPFAM" id="SSF56176">
    <property type="entry name" value="FAD-binding/transporter-associated domain-like"/>
    <property type="match status" value="1"/>
</dbReference>
<evidence type="ECO:0000256" key="5">
    <source>
        <dbReference type="ARBA" id="ARBA00022490"/>
    </source>
</evidence>
<dbReference type="PROSITE" id="PS51387">
    <property type="entry name" value="FAD_PCMH"/>
    <property type="match status" value="1"/>
</dbReference>
<keyword evidence="5 16" id="KW-0963">Cytoplasm</keyword>
<sequence length="314" mass="35607">MPNDITAKLEEILGKGRVEKNKDLYPYLTLKTHTIAEFFFEANSQQDLINVKRISLFNLPYFLMGGGSNLAMVTDRIKGLVVKNNYKKIEIINDNDKFTEILATSGVAVSQLVNLTIEKGLEGLEYHKGLPGTVGGAIYMNSKWTKPLNYFGDWLLYAHIINSQAEVQKVDRKFFKFDYDFSFIQTSKDLVLEAVFHLKKADPQLIKKRADEAFEYRKKTQPFGRFSSGCFFKNISVNDRNKLKISSSSAGYLIEKAGLKGYQIGAFVVSDKHANFIINMGGGDPKDLLRLIEYVKNKVNNKFGVKLEEEVIIV</sequence>
<dbReference type="PANTHER" id="PTHR21071">
    <property type="entry name" value="UDP-N-ACETYLENOLPYRUVOYLGLUCOSAMINE REDUCTASE"/>
    <property type="match status" value="1"/>
</dbReference>
<dbReference type="GO" id="GO:0051301">
    <property type="term" value="P:cell division"/>
    <property type="evidence" value="ECO:0007669"/>
    <property type="project" value="UniProtKB-KW"/>
</dbReference>
<keyword evidence="9 16" id="KW-0521">NADP</keyword>
<keyword evidence="10 16" id="KW-0133">Cell shape</keyword>
<evidence type="ECO:0000256" key="8">
    <source>
        <dbReference type="ARBA" id="ARBA00022827"/>
    </source>
</evidence>
<comment type="caution">
    <text evidence="16">Lacks conserved residue(s) required for the propagation of feature annotation.</text>
</comment>
<evidence type="ECO:0000256" key="16">
    <source>
        <dbReference type="HAMAP-Rule" id="MF_00037"/>
    </source>
</evidence>
<dbReference type="PATRIC" id="fig|1618480.3.peg.303"/>
<keyword evidence="8 16" id="KW-0274">FAD</keyword>
<dbReference type="EMBL" id="LBRS01000003">
    <property type="protein sequence ID" value="KKQ01916.1"/>
    <property type="molecule type" value="Genomic_DNA"/>
</dbReference>
<evidence type="ECO:0000256" key="13">
    <source>
        <dbReference type="ARBA" id="ARBA00023306"/>
    </source>
</evidence>
<dbReference type="AlphaFoldDB" id="A0A0G0HDA5"/>
<dbReference type="STRING" id="1618480.US11_C0003G0059"/>
<accession>A0A0G0HDA5</accession>
<dbReference type="GO" id="GO:0005829">
    <property type="term" value="C:cytosol"/>
    <property type="evidence" value="ECO:0007669"/>
    <property type="project" value="TreeGrafter"/>
</dbReference>
<organism evidence="18 19">
    <name type="scientific">Candidatus Roizmanbacteria bacterium GW2011_GWA2_36_23</name>
    <dbReference type="NCBI Taxonomy" id="1618480"/>
    <lineage>
        <taxon>Bacteria</taxon>
        <taxon>Candidatus Roizmaniibacteriota</taxon>
    </lineage>
</organism>
<evidence type="ECO:0000256" key="4">
    <source>
        <dbReference type="ARBA" id="ARBA00004752"/>
    </source>
</evidence>
<evidence type="ECO:0000256" key="6">
    <source>
        <dbReference type="ARBA" id="ARBA00022618"/>
    </source>
</evidence>
<dbReference type="SUPFAM" id="SSF56194">
    <property type="entry name" value="Uridine diphospho-N-Acetylenolpyruvylglucosamine reductase, MurB, C-terminal domain"/>
    <property type="match status" value="1"/>
</dbReference>
<protein>
    <recommendedName>
        <fullName evidence="16">UDP-N-acetylenolpyruvoylglucosamine reductase</fullName>
        <ecNumber evidence="16">1.3.1.98</ecNumber>
    </recommendedName>
    <alternativeName>
        <fullName evidence="16">UDP-N-acetylmuramate dehydrogenase</fullName>
    </alternativeName>
</protein>
<dbReference type="Gene3D" id="3.30.465.10">
    <property type="match status" value="1"/>
</dbReference>
<dbReference type="GO" id="GO:0008762">
    <property type="term" value="F:UDP-N-acetylmuramate dehydrogenase activity"/>
    <property type="evidence" value="ECO:0007669"/>
    <property type="project" value="UniProtKB-UniRule"/>
</dbReference>
<comment type="catalytic activity">
    <reaction evidence="15 16">
        <text>UDP-N-acetyl-alpha-D-muramate + NADP(+) = UDP-N-acetyl-3-O-(1-carboxyvinyl)-alpha-D-glucosamine + NADPH + H(+)</text>
        <dbReference type="Rhea" id="RHEA:12248"/>
        <dbReference type="ChEBI" id="CHEBI:15378"/>
        <dbReference type="ChEBI" id="CHEBI:57783"/>
        <dbReference type="ChEBI" id="CHEBI:58349"/>
        <dbReference type="ChEBI" id="CHEBI:68483"/>
        <dbReference type="ChEBI" id="CHEBI:70757"/>
        <dbReference type="EC" id="1.3.1.98"/>
    </reaction>
</comment>
<dbReference type="InterPro" id="IPR036635">
    <property type="entry name" value="MurB_C_sf"/>
</dbReference>
<evidence type="ECO:0000313" key="18">
    <source>
        <dbReference type="EMBL" id="KKQ01916.1"/>
    </source>
</evidence>
<keyword evidence="13 16" id="KW-0131">Cell cycle</keyword>
<dbReference type="PANTHER" id="PTHR21071:SF4">
    <property type="entry name" value="UDP-N-ACETYLENOLPYRUVOYLGLUCOSAMINE REDUCTASE"/>
    <property type="match status" value="1"/>
</dbReference>
<dbReference type="HAMAP" id="MF_00037">
    <property type="entry name" value="MurB"/>
    <property type="match status" value="1"/>
</dbReference>
<dbReference type="InterPro" id="IPR036318">
    <property type="entry name" value="FAD-bd_PCMH-like_sf"/>
</dbReference>
<proteinExistence type="inferred from homology"/>
<comment type="subcellular location">
    <subcellularLocation>
        <location evidence="3 16">Cytoplasm</location>
    </subcellularLocation>
</comment>
<dbReference type="GO" id="GO:0071555">
    <property type="term" value="P:cell wall organization"/>
    <property type="evidence" value="ECO:0007669"/>
    <property type="project" value="UniProtKB-KW"/>
</dbReference>
<evidence type="ECO:0000256" key="3">
    <source>
        <dbReference type="ARBA" id="ARBA00004496"/>
    </source>
</evidence>
<keyword evidence="7 16" id="KW-0285">Flavoprotein</keyword>
<gene>
    <name evidence="16" type="primary">murB</name>
    <name evidence="18" type="ORF">US11_C0003G0059</name>
</gene>
<dbReference type="InterPro" id="IPR006094">
    <property type="entry name" value="Oxid_FAD_bind_N"/>
</dbReference>
<dbReference type="Gene3D" id="3.30.43.10">
    <property type="entry name" value="Uridine Diphospho-n-acetylenolpyruvylglucosamine Reductase, domain 2"/>
    <property type="match status" value="1"/>
</dbReference>
<dbReference type="NCBIfam" id="TIGR00179">
    <property type="entry name" value="murB"/>
    <property type="match status" value="1"/>
</dbReference>
<dbReference type="Proteomes" id="UP000034344">
    <property type="component" value="Unassembled WGS sequence"/>
</dbReference>
<dbReference type="InterPro" id="IPR003170">
    <property type="entry name" value="MurB"/>
</dbReference>
<dbReference type="GO" id="GO:0009252">
    <property type="term" value="P:peptidoglycan biosynthetic process"/>
    <property type="evidence" value="ECO:0007669"/>
    <property type="project" value="UniProtKB-UniRule"/>
</dbReference>
<evidence type="ECO:0000256" key="9">
    <source>
        <dbReference type="ARBA" id="ARBA00022857"/>
    </source>
</evidence>
<dbReference type="InterPro" id="IPR016169">
    <property type="entry name" value="FAD-bd_PCMH_sub2"/>
</dbReference>
<evidence type="ECO:0000256" key="11">
    <source>
        <dbReference type="ARBA" id="ARBA00022984"/>
    </source>
</evidence>
<dbReference type="InterPro" id="IPR011601">
    <property type="entry name" value="MurB_C"/>
</dbReference>
<evidence type="ECO:0000256" key="14">
    <source>
        <dbReference type="ARBA" id="ARBA00023316"/>
    </source>
</evidence>
<keyword evidence="6 16" id="KW-0132">Cell division</keyword>
<keyword evidence="11 16" id="KW-0573">Peptidoglycan synthesis</keyword>
<dbReference type="Gene3D" id="3.90.78.10">
    <property type="entry name" value="UDP-N-acetylenolpyruvoylglucosamine reductase, C-terminal domain"/>
    <property type="match status" value="1"/>
</dbReference>
<dbReference type="GO" id="GO:0071949">
    <property type="term" value="F:FAD binding"/>
    <property type="evidence" value="ECO:0007669"/>
    <property type="project" value="InterPro"/>
</dbReference>
<comment type="caution">
    <text evidence="18">The sequence shown here is derived from an EMBL/GenBank/DDBJ whole genome shotgun (WGS) entry which is preliminary data.</text>
</comment>
<name>A0A0G0HDA5_9BACT</name>
<evidence type="ECO:0000256" key="1">
    <source>
        <dbReference type="ARBA" id="ARBA00001974"/>
    </source>
</evidence>
<keyword evidence="12 16" id="KW-0560">Oxidoreductase</keyword>
<feature type="active site" description="Proton donor" evidence="16">
    <location>
        <position position="230"/>
    </location>
</feature>
<evidence type="ECO:0000259" key="17">
    <source>
        <dbReference type="PROSITE" id="PS51387"/>
    </source>
</evidence>
<evidence type="ECO:0000256" key="12">
    <source>
        <dbReference type="ARBA" id="ARBA00023002"/>
    </source>
</evidence>
<comment type="pathway">
    <text evidence="4 16">Cell wall biogenesis; peptidoglycan biosynthesis.</text>
</comment>
<evidence type="ECO:0000256" key="2">
    <source>
        <dbReference type="ARBA" id="ARBA00003921"/>
    </source>
</evidence>
<comment type="cofactor">
    <cofactor evidence="1 16">
        <name>FAD</name>
        <dbReference type="ChEBI" id="CHEBI:57692"/>
    </cofactor>
</comment>
<feature type="domain" description="FAD-binding PCMH-type" evidence="17">
    <location>
        <begin position="31"/>
        <end position="201"/>
    </location>
</feature>
<dbReference type="Pfam" id="PF02873">
    <property type="entry name" value="MurB_C"/>
    <property type="match status" value="1"/>
</dbReference>